<gene>
    <name evidence="1" type="ORF">H9L16_12165</name>
</gene>
<evidence type="ECO:0000313" key="1">
    <source>
        <dbReference type="EMBL" id="QNN69424.1"/>
    </source>
</evidence>
<proteinExistence type="predicted"/>
<dbReference type="KEGG" id="tcn:H9L16_12165"/>
<protein>
    <submittedName>
        <fullName evidence="1">Uncharacterized protein</fullName>
    </submittedName>
</protein>
<evidence type="ECO:0000313" key="2">
    <source>
        <dbReference type="Proteomes" id="UP000515804"/>
    </source>
</evidence>
<name>A0A7G9SNJ9_9GAMM</name>
<sequence>MEKRRIRYLIQDELRLSSADGLAVVKVDDWGFANHGGDFSLTKLDPDTCNKVAAALRPPTPINVQSYYYKLYQAQGLTTRIVRERGFVNESGLGVNYALDESTCFLARECWYD</sequence>
<reference evidence="1 2" key="1">
    <citation type="submission" date="2020-08" db="EMBL/GenBank/DDBJ databases">
        <title>Genome sequence of Thermomonas carbonis KCTC 42013T.</title>
        <authorList>
            <person name="Hyun D.-W."/>
            <person name="Bae J.-W."/>
        </authorList>
    </citation>
    <scope>NUCLEOTIDE SEQUENCE [LARGE SCALE GENOMIC DNA]</scope>
    <source>
        <strain evidence="1 2">KCTC 42013</strain>
    </source>
</reference>
<dbReference type="RefSeq" id="WP_187551944.1">
    <property type="nucleotide sequence ID" value="NZ_CP060719.1"/>
</dbReference>
<keyword evidence="2" id="KW-1185">Reference proteome</keyword>
<dbReference type="AlphaFoldDB" id="A0A7G9SNJ9"/>
<organism evidence="1 2">
    <name type="scientific">Thermomonas carbonis</name>
    <dbReference type="NCBI Taxonomy" id="1463158"/>
    <lineage>
        <taxon>Bacteria</taxon>
        <taxon>Pseudomonadati</taxon>
        <taxon>Pseudomonadota</taxon>
        <taxon>Gammaproteobacteria</taxon>
        <taxon>Lysobacterales</taxon>
        <taxon>Lysobacteraceae</taxon>
        <taxon>Thermomonas</taxon>
    </lineage>
</organism>
<dbReference type="Proteomes" id="UP000515804">
    <property type="component" value="Chromosome"/>
</dbReference>
<accession>A0A7G9SNJ9</accession>
<dbReference type="EMBL" id="CP060719">
    <property type="protein sequence ID" value="QNN69424.1"/>
    <property type="molecule type" value="Genomic_DNA"/>
</dbReference>